<feature type="compositionally biased region" description="Acidic residues" evidence="2">
    <location>
        <begin position="300"/>
        <end position="321"/>
    </location>
</feature>
<reference evidence="3" key="1">
    <citation type="submission" date="2023-03" db="EMBL/GenBank/DDBJ databases">
        <title>Complete genome of Cladonia borealis.</title>
        <authorList>
            <person name="Park H."/>
        </authorList>
    </citation>
    <scope>NUCLEOTIDE SEQUENCE</scope>
    <source>
        <strain evidence="3">ANT050790</strain>
    </source>
</reference>
<name>A0AA39R959_9LECA</name>
<dbReference type="Proteomes" id="UP001166286">
    <property type="component" value="Unassembled WGS sequence"/>
</dbReference>
<dbReference type="GO" id="GO:0005634">
    <property type="term" value="C:nucleus"/>
    <property type="evidence" value="ECO:0007669"/>
    <property type="project" value="TreeGrafter"/>
</dbReference>
<feature type="region of interest" description="Disordered" evidence="2">
    <location>
        <begin position="1"/>
        <end position="47"/>
    </location>
</feature>
<sequence>MSTVQRPAGPVTASTPKPLHRRPTLVRKRDDDEGAPPSSPTKRARVTFDTDVEVRVMEEWEKAPALVQEEVRRAFAKRALGDSSDYDKLKDVYSTKRDQEEDLSSTTLKSYTIALTGDVSMLNKSNADLVHLVLQSEWLGRQDDYITVYVRLLANIVSAHSVFLGDAMSMLVSNLTAKPPSNRQLPHHPPVSRPTIYSRVHKTIQYLLHLIPAAGRVLSTILVKAFPHETDSMRAHVIFVQNLLKLAGYAPELRGEVLGLITERLVKIDVQVQVDLEDLAEDVGEGLVDRIPQVRPDLIIEEEDSGSSSEESDFDEDEGDTDAQRTKDIARNVEKMDALLDILFSHYDQVFRKTSSTQDHAGAIEILLSQFVTTILPTHRSRHTQFLLFHFAQQSPAHIDTFVGTCVQITFDKTSPAMVRQASAAYLASFVARGIHVPSDIVRDVFDYITSELERLRRDYEPNCRGPDLRRYSSFYVLSQALLYIFCFRWRDLESDLNDDFEHGDLVSTFGHQHQWNSGVKEALSSIVFSDLNPLKVCSPAIVTEFARIAHHLGIVYVYHILEKNKRVRLVRFAGNVYGQPNRETALSAKKDEDYQHLDEYFPFDPYHLPKSKRWIEGDYREWVGIPGLDDDKASESESDEEEAADSDVEQGTETDETG</sequence>
<evidence type="ECO:0000313" key="3">
    <source>
        <dbReference type="EMBL" id="KAK0515989.1"/>
    </source>
</evidence>
<dbReference type="GO" id="GO:0001181">
    <property type="term" value="F:RNA polymerase I general transcription initiation factor activity"/>
    <property type="evidence" value="ECO:0007669"/>
    <property type="project" value="InterPro"/>
</dbReference>
<proteinExistence type="inferred from homology"/>
<dbReference type="PANTHER" id="PTHR12790">
    <property type="entry name" value="TRANSCRIPTION INITIATION FACTOR IA RRN3"/>
    <property type="match status" value="1"/>
</dbReference>
<feature type="region of interest" description="Disordered" evidence="2">
    <location>
        <begin position="627"/>
        <end position="659"/>
    </location>
</feature>
<evidence type="ECO:0000256" key="1">
    <source>
        <dbReference type="ARBA" id="ARBA00010098"/>
    </source>
</evidence>
<feature type="compositionally biased region" description="Acidic residues" evidence="2">
    <location>
        <begin position="637"/>
        <end position="659"/>
    </location>
</feature>
<gene>
    <name evidence="3" type="ORF">JMJ35_002023</name>
</gene>
<dbReference type="GO" id="GO:0001042">
    <property type="term" value="F:RNA polymerase I core binding"/>
    <property type="evidence" value="ECO:0007669"/>
    <property type="project" value="TreeGrafter"/>
</dbReference>
<organism evidence="3 4">
    <name type="scientific">Cladonia borealis</name>
    <dbReference type="NCBI Taxonomy" id="184061"/>
    <lineage>
        <taxon>Eukaryota</taxon>
        <taxon>Fungi</taxon>
        <taxon>Dikarya</taxon>
        <taxon>Ascomycota</taxon>
        <taxon>Pezizomycotina</taxon>
        <taxon>Lecanoromycetes</taxon>
        <taxon>OSLEUM clade</taxon>
        <taxon>Lecanoromycetidae</taxon>
        <taxon>Lecanorales</taxon>
        <taxon>Lecanorineae</taxon>
        <taxon>Cladoniaceae</taxon>
        <taxon>Cladonia</taxon>
    </lineage>
</organism>
<feature type="region of interest" description="Disordered" evidence="2">
    <location>
        <begin position="300"/>
        <end position="323"/>
    </location>
</feature>
<comment type="similarity">
    <text evidence="1">Belongs to the RRN3 family.</text>
</comment>
<evidence type="ECO:0000313" key="4">
    <source>
        <dbReference type="Proteomes" id="UP001166286"/>
    </source>
</evidence>
<dbReference type="Pfam" id="PF05327">
    <property type="entry name" value="RRN3"/>
    <property type="match status" value="1"/>
</dbReference>
<evidence type="ECO:0000256" key="2">
    <source>
        <dbReference type="SAM" id="MobiDB-lite"/>
    </source>
</evidence>
<evidence type="ECO:0008006" key="5">
    <source>
        <dbReference type="Google" id="ProtNLM"/>
    </source>
</evidence>
<dbReference type="EMBL" id="JAFEKC020000003">
    <property type="protein sequence ID" value="KAK0515989.1"/>
    <property type="molecule type" value="Genomic_DNA"/>
</dbReference>
<dbReference type="AlphaFoldDB" id="A0AA39R959"/>
<keyword evidence="4" id="KW-1185">Reference proteome</keyword>
<protein>
    <recommendedName>
        <fullName evidence="5">RNA polymerase I-specific transcription initiation factor RRN3</fullName>
    </recommendedName>
</protein>
<comment type="caution">
    <text evidence="3">The sequence shown here is derived from an EMBL/GenBank/DDBJ whole genome shotgun (WGS) entry which is preliminary data.</text>
</comment>
<dbReference type="PANTHER" id="PTHR12790:SF0">
    <property type="entry name" value="RNA POLYMERASE I-SPECIFIC TRANSCRIPTION INITIATION FACTOR RRN3-RELATED"/>
    <property type="match status" value="1"/>
</dbReference>
<dbReference type="GO" id="GO:0006361">
    <property type="term" value="P:transcription initiation at RNA polymerase I promoter"/>
    <property type="evidence" value="ECO:0007669"/>
    <property type="project" value="InterPro"/>
</dbReference>
<dbReference type="InterPro" id="IPR007991">
    <property type="entry name" value="RNA_pol_I_trans_ini_fac_RRN3"/>
</dbReference>
<accession>A0AA39R959</accession>